<dbReference type="EMBL" id="MFPS01000003">
    <property type="protein sequence ID" value="OGH60044.1"/>
    <property type="molecule type" value="Genomic_DNA"/>
</dbReference>
<evidence type="ECO:0000313" key="1">
    <source>
        <dbReference type="EMBL" id="OGH60044.1"/>
    </source>
</evidence>
<evidence type="ECO:0000313" key="2">
    <source>
        <dbReference type="Proteomes" id="UP000177067"/>
    </source>
</evidence>
<organism evidence="1 2">
    <name type="scientific">Candidatus Magasanikbacteria bacterium RIFCSPHIGHO2_01_FULL_33_34</name>
    <dbReference type="NCBI Taxonomy" id="1798671"/>
    <lineage>
        <taxon>Bacteria</taxon>
        <taxon>Candidatus Magasanikiibacteriota</taxon>
    </lineage>
</organism>
<dbReference type="AlphaFoldDB" id="A0A1F6LL53"/>
<comment type="caution">
    <text evidence="1">The sequence shown here is derived from an EMBL/GenBank/DDBJ whole genome shotgun (WGS) entry which is preliminary data.</text>
</comment>
<protein>
    <submittedName>
        <fullName evidence="1">Uncharacterized protein</fullName>
    </submittedName>
</protein>
<dbReference type="Proteomes" id="UP000177067">
    <property type="component" value="Unassembled WGS sequence"/>
</dbReference>
<name>A0A1F6LL53_9BACT</name>
<accession>A0A1F6LL53</accession>
<sequence>MVLHHRPTELLADLVQHLLYILLEVPEQILAEGEGRLVTQDLVYGASDDDQFFDELVLRNCVTAVTDVSRKLIAVAGEKYVDVAQLPGVHGVETLAERRLVLLTVELQHHLPPVSELRTLGLTVNGAGAEALVRVGDALGLGERDELHVHLRVVAP</sequence>
<reference evidence="1 2" key="1">
    <citation type="journal article" date="2016" name="Nat. Commun.">
        <title>Thousands of microbial genomes shed light on interconnected biogeochemical processes in an aquifer system.</title>
        <authorList>
            <person name="Anantharaman K."/>
            <person name="Brown C.T."/>
            <person name="Hug L.A."/>
            <person name="Sharon I."/>
            <person name="Castelle C.J."/>
            <person name="Probst A.J."/>
            <person name="Thomas B.C."/>
            <person name="Singh A."/>
            <person name="Wilkins M.J."/>
            <person name="Karaoz U."/>
            <person name="Brodie E.L."/>
            <person name="Williams K.H."/>
            <person name="Hubbard S.S."/>
            <person name="Banfield J.F."/>
        </authorList>
    </citation>
    <scope>NUCLEOTIDE SEQUENCE [LARGE SCALE GENOMIC DNA]</scope>
</reference>
<gene>
    <name evidence="1" type="ORF">A2725_00130</name>
</gene>
<proteinExistence type="predicted"/>